<protein>
    <submittedName>
        <fullName evidence="14">M48 family metalloprotease</fullName>
        <ecNumber evidence="14">3.4.24.-</ecNumber>
    </submittedName>
</protein>
<name>A0ABT7PIK4_9BACT</name>
<dbReference type="Proteomes" id="UP001239462">
    <property type="component" value="Unassembled WGS sequence"/>
</dbReference>
<dbReference type="EMBL" id="JASZZN010000007">
    <property type="protein sequence ID" value="MDM4016021.1"/>
    <property type="molecule type" value="Genomic_DNA"/>
</dbReference>
<organism evidence="14 15">
    <name type="scientific">Roseiconus lacunae</name>
    <dbReference type="NCBI Taxonomy" id="2605694"/>
    <lineage>
        <taxon>Bacteria</taxon>
        <taxon>Pseudomonadati</taxon>
        <taxon>Planctomycetota</taxon>
        <taxon>Planctomycetia</taxon>
        <taxon>Pirellulales</taxon>
        <taxon>Pirellulaceae</taxon>
        <taxon>Roseiconus</taxon>
    </lineage>
</organism>
<feature type="transmembrane region" description="Helical" evidence="12">
    <location>
        <begin position="79"/>
        <end position="98"/>
    </location>
</feature>
<feature type="transmembrane region" description="Helical" evidence="12">
    <location>
        <begin position="150"/>
        <end position="183"/>
    </location>
</feature>
<keyword evidence="4 12" id="KW-0812">Transmembrane</keyword>
<evidence type="ECO:0000256" key="9">
    <source>
        <dbReference type="ARBA" id="ARBA00023049"/>
    </source>
</evidence>
<evidence type="ECO:0000313" key="14">
    <source>
        <dbReference type="EMBL" id="MDM4016021.1"/>
    </source>
</evidence>
<dbReference type="GO" id="GO:0008237">
    <property type="term" value="F:metallopeptidase activity"/>
    <property type="evidence" value="ECO:0007669"/>
    <property type="project" value="UniProtKB-KW"/>
</dbReference>
<evidence type="ECO:0000313" key="15">
    <source>
        <dbReference type="Proteomes" id="UP001239462"/>
    </source>
</evidence>
<comment type="similarity">
    <text evidence="11">Belongs to the peptidase M48 family.</text>
</comment>
<proteinExistence type="inferred from homology"/>
<evidence type="ECO:0000256" key="1">
    <source>
        <dbReference type="ARBA" id="ARBA00004651"/>
    </source>
</evidence>
<gene>
    <name evidence="14" type="ORF">QTN89_11305</name>
</gene>
<reference evidence="14 15" key="1">
    <citation type="submission" date="2023-06" db="EMBL/GenBank/DDBJ databases">
        <title>Roseiconus lacunae JC819 isolated from Gulf of Mannar region, Tamil Nadu.</title>
        <authorList>
            <person name="Pk S."/>
            <person name="Ch S."/>
            <person name="Ch V.R."/>
        </authorList>
    </citation>
    <scope>NUCLEOTIDE SEQUENCE [LARGE SCALE GENOMIC DNA]</scope>
    <source>
        <strain evidence="14 15">JC819</strain>
    </source>
</reference>
<feature type="transmembrane region" description="Helical" evidence="12">
    <location>
        <begin position="324"/>
        <end position="344"/>
    </location>
</feature>
<dbReference type="PANTHER" id="PTHR43221:SF1">
    <property type="entry name" value="PROTEASE HTPX"/>
    <property type="match status" value="1"/>
</dbReference>
<keyword evidence="5" id="KW-0479">Metal-binding</keyword>
<comment type="cofactor">
    <cofactor evidence="11">
        <name>Zn(2+)</name>
        <dbReference type="ChEBI" id="CHEBI:29105"/>
    </cofactor>
    <text evidence="11">Binds 1 zinc ion per subunit.</text>
</comment>
<comment type="subcellular location">
    <subcellularLocation>
        <location evidence="1">Cell membrane</location>
        <topology evidence="1">Multi-pass membrane protein</topology>
    </subcellularLocation>
</comment>
<evidence type="ECO:0000256" key="8">
    <source>
        <dbReference type="ARBA" id="ARBA00022989"/>
    </source>
</evidence>
<sequence>MQLYYFLAVVISLSFGTLPQPGANPAIDLERSVAFSAAVVGVWWVMCFLCGRLVLNLVRQGEITVDTAFDWFGRQTTCLRWLSLAIIGLCLGGFGLGRCLDQLPVVSQSMTLHAIGLLLPTVAILLGLWSAEHRFAQRLGVARSGFRSAVAWLALMARSTIAWIVVPILLMLVLVDIASIIPLSPGTRIGLLILTMIAASVFVMPWLVRRAFPQTSIDEATSSWIHQVLQAAGLKRCKLIIWDTKQRSFNAMMAGFFGRFQIVFLTDRLVRDLSRPQLAMVILHEVAHARRKHALIRVLALAPAWLGGLAIQASVGVISPSDTLIQWAPMIGNTVSLAATVCILRQVSYFCEFDADSVACQLAPEVCWPESCVPASVEEAGRTLSSALVKVTDGCEGARRPSWLHPGVSQRIDAVLA</sequence>
<keyword evidence="9 11" id="KW-0482">Metalloprotease</keyword>
<dbReference type="EC" id="3.4.24.-" evidence="14"/>
<evidence type="ECO:0000256" key="11">
    <source>
        <dbReference type="RuleBase" id="RU003983"/>
    </source>
</evidence>
<keyword evidence="10 12" id="KW-0472">Membrane</keyword>
<evidence type="ECO:0000256" key="7">
    <source>
        <dbReference type="ARBA" id="ARBA00022833"/>
    </source>
</evidence>
<feature type="domain" description="Peptidase M48" evidence="13">
    <location>
        <begin position="224"/>
        <end position="414"/>
    </location>
</feature>
<dbReference type="PANTHER" id="PTHR43221">
    <property type="entry name" value="PROTEASE HTPX"/>
    <property type="match status" value="1"/>
</dbReference>
<dbReference type="Pfam" id="PF01435">
    <property type="entry name" value="Peptidase_M48"/>
    <property type="match status" value="1"/>
</dbReference>
<keyword evidence="7 11" id="KW-0862">Zinc</keyword>
<evidence type="ECO:0000256" key="12">
    <source>
        <dbReference type="SAM" id="Phobius"/>
    </source>
</evidence>
<feature type="transmembrane region" description="Helical" evidence="12">
    <location>
        <begin position="189"/>
        <end position="208"/>
    </location>
</feature>
<evidence type="ECO:0000256" key="4">
    <source>
        <dbReference type="ARBA" id="ARBA00022692"/>
    </source>
</evidence>
<dbReference type="RefSeq" id="WP_230776355.1">
    <property type="nucleotide sequence ID" value="NZ_JAJMQV010000085.1"/>
</dbReference>
<dbReference type="InterPro" id="IPR001915">
    <property type="entry name" value="Peptidase_M48"/>
</dbReference>
<feature type="transmembrane region" description="Helical" evidence="12">
    <location>
        <begin position="298"/>
        <end position="318"/>
    </location>
</feature>
<comment type="caution">
    <text evidence="14">The sequence shown here is derived from an EMBL/GenBank/DDBJ whole genome shotgun (WGS) entry which is preliminary data.</text>
</comment>
<evidence type="ECO:0000256" key="3">
    <source>
        <dbReference type="ARBA" id="ARBA00022670"/>
    </source>
</evidence>
<evidence type="ECO:0000256" key="10">
    <source>
        <dbReference type="ARBA" id="ARBA00023136"/>
    </source>
</evidence>
<keyword evidence="6 11" id="KW-0378">Hydrolase</keyword>
<evidence type="ECO:0000256" key="5">
    <source>
        <dbReference type="ARBA" id="ARBA00022723"/>
    </source>
</evidence>
<evidence type="ECO:0000256" key="2">
    <source>
        <dbReference type="ARBA" id="ARBA00022475"/>
    </source>
</evidence>
<keyword evidence="3 11" id="KW-0645">Protease</keyword>
<keyword evidence="8 12" id="KW-1133">Transmembrane helix</keyword>
<feature type="transmembrane region" description="Helical" evidence="12">
    <location>
        <begin position="35"/>
        <end position="58"/>
    </location>
</feature>
<dbReference type="Gene3D" id="3.30.2010.10">
    <property type="entry name" value="Metalloproteases ('zincins'), catalytic domain"/>
    <property type="match status" value="1"/>
</dbReference>
<evidence type="ECO:0000259" key="13">
    <source>
        <dbReference type="Pfam" id="PF01435"/>
    </source>
</evidence>
<feature type="transmembrane region" description="Helical" evidence="12">
    <location>
        <begin position="110"/>
        <end position="129"/>
    </location>
</feature>
<keyword evidence="2" id="KW-1003">Cell membrane</keyword>
<evidence type="ECO:0000256" key="6">
    <source>
        <dbReference type="ARBA" id="ARBA00022801"/>
    </source>
</evidence>
<dbReference type="InterPro" id="IPR050083">
    <property type="entry name" value="HtpX_protease"/>
</dbReference>
<accession>A0ABT7PIK4</accession>
<keyword evidence="15" id="KW-1185">Reference proteome</keyword>